<sequence>MRRASKGFTLIELMIAVAVVGILAAIAYPNYTAYVQRTHRYEIAELLYEQAQALERFYSRSATAANPVATYAGATVSGGNTYYTIASNLAATGFTLTATPIPGSMMANDACGTYTLSNTNARTNSGAGMSLKDCWGR</sequence>
<dbReference type="PANTHER" id="PTHR30093">
    <property type="entry name" value="GENERAL SECRETION PATHWAY PROTEIN G"/>
    <property type="match status" value="1"/>
</dbReference>
<keyword evidence="1" id="KW-1133">Transmembrane helix</keyword>
<dbReference type="AlphaFoldDB" id="A0A7Y7Y2Z9"/>
<dbReference type="Gene3D" id="3.30.700.10">
    <property type="entry name" value="Glycoprotein, Type 4 Pilin"/>
    <property type="match status" value="1"/>
</dbReference>
<organism evidence="2 3">
    <name type="scientific">Pseudomonas gingeri</name>
    <dbReference type="NCBI Taxonomy" id="117681"/>
    <lineage>
        <taxon>Bacteria</taxon>
        <taxon>Pseudomonadati</taxon>
        <taxon>Pseudomonadota</taxon>
        <taxon>Gammaproteobacteria</taxon>
        <taxon>Pseudomonadales</taxon>
        <taxon>Pseudomonadaceae</taxon>
        <taxon>Pseudomonas</taxon>
    </lineage>
</organism>
<gene>
    <name evidence="2" type="ORF">HX845_25130</name>
</gene>
<evidence type="ECO:0000313" key="2">
    <source>
        <dbReference type="EMBL" id="NWC16967.1"/>
    </source>
</evidence>
<keyword evidence="1" id="KW-0812">Transmembrane</keyword>
<comment type="caution">
    <text evidence="2">The sequence shown here is derived from an EMBL/GenBank/DDBJ whole genome shotgun (WGS) entry which is preliminary data.</text>
</comment>
<dbReference type="Proteomes" id="UP000517547">
    <property type="component" value="Unassembled WGS sequence"/>
</dbReference>
<accession>A0A7Y7Y2Z9</accession>
<dbReference type="InterPro" id="IPR012902">
    <property type="entry name" value="N_methyl_site"/>
</dbReference>
<feature type="transmembrane region" description="Helical" evidence="1">
    <location>
        <begin position="7"/>
        <end position="28"/>
    </location>
</feature>
<dbReference type="PANTHER" id="PTHR30093:SF47">
    <property type="entry name" value="TYPE IV PILUS NON-CORE MINOR PILIN PILE"/>
    <property type="match status" value="1"/>
</dbReference>
<dbReference type="SUPFAM" id="SSF54523">
    <property type="entry name" value="Pili subunits"/>
    <property type="match status" value="1"/>
</dbReference>
<name>A0A7Y7Y2Z9_9PSED</name>
<keyword evidence="1" id="KW-0472">Membrane</keyword>
<dbReference type="Pfam" id="PF16732">
    <property type="entry name" value="ComP_DUS"/>
    <property type="match status" value="1"/>
</dbReference>
<dbReference type="InterPro" id="IPR045584">
    <property type="entry name" value="Pilin-like"/>
</dbReference>
<dbReference type="GO" id="GO:0043683">
    <property type="term" value="P:type IV pilus assembly"/>
    <property type="evidence" value="ECO:0007669"/>
    <property type="project" value="InterPro"/>
</dbReference>
<protein>
    <submittedName>
        <fullName evidence="2">Type IV pilin protein</fullName>
    </submittedName>
</protein>
<evidence type="ECO:0000256" key="1">
    <source>
        <dbReference type="SAM" id="Phobius"/>
    </source>
</evidence>
<dbReference type="GeneID" id="57660122"/>
<dbReference type="EMBL" id="JACAQE010000009">
    <property type="protein sequence ID" value="NWC16967.1"/>
    <property type="molecule type" value="Genomic_DNA"/>
</dbReference>
<reference evidence="2 3" key="1">
    <citation type="submission" date="2020-04" db="EMBL/GenBank/DDBJ databases">
        <title>Molecular characterization of pseudomonads from Agaricus bisporus reveal novel blotch 2 pathogens in Western Europe.</title>
        <authorList>
            <person name="Taparia T."/>
            <person name="Krijger M."/>
            <person name="Haynes E."/>
            <person name="Elpinstone J.G."/>
            <person name="Noble R."/>
            <person name="Van Der Wolf J."/>
        </authorList>
    </citation>
    <scope>NUCLEOTIDE SEQUENCE [LARGE SCALE GENOMIC DNA]</scope>
    <source>
        <strain evidence="2 3">IPO3738</strain>
    </source>
</reference>
<dbReference type="PROSITE" id="PS00409">
    <property type="entry name" value="PROKAR_NTER_METHYL"/>
    <property type="match status" value="1"/>
</dbReference>
<dbReference type="Pfam" id="PF07963">
    <property type="entry name" value="N_methyl"/>
    <property type="match status" value="1"/>
</dbReference>
<dbReference type="RefSeq" id="WP_017123472.1">
    <property type="nucleotide sequence ID" value="NZ_JACAOK010000031.1"/>
</dbReference>
<evidence type="ECO:0000313" key="3">
    <source>
        <dbReference type="Proteomes" id="UP000517547"/>
    </source>
</evidence>
<dbReference type="NCBIfam" id="TIGR02532">
    <property type="entry name" value="IV_pilin_GFxxxE"/>
    <property type="match status" value="1"/>
</dbReference>
<proteinExistence type="predicted"/>
<dbReference type="InterPro" id="IPR031982">
    <property type="entry name" value="PilE-like"/>
</dbReference>